<evidence type="ECO:0000256" key="5">
    <source>
        <dbReference type="SAM" id="MobiDB-lite"/>
    </source>
</evidence>
<feature type="region of interest" description="Disordered" evidence="5">
    <location>
        <begin position="163"/>
        <end position="190"/>
    </location>
</feature>
<evidence type="ECO:0000256" key="3">
    <source>
        <dbReference type="ARBA" id="ARBA00023163"/>
    </source>
</evidence>
<dbReference type="Pfam" id="PF07545">
    <property type="entry name" value="Vg_Tdu"/>
    <property type="match status" value="1"/>
</dbReference>
<sequence length="412" mass="44894">MCSAQAVCVSRRDWISVYYVKSRRGFLCHSLHQRWATGVHHKSRPLGVNVVNIDQVGSRVKLEKKTVGENFAPADSVCTMSCIDVMYQPYTPYFPYTQRPAPAAAAGAAPSSAPAASVLGAGPFTMTGPAPPSAHPMAEQKKFLHHKMLEPLEHLTTDYQRNRGTDCSTHSPAASCTTTGKEDDKNTGSNPHGAADAHYISANCVVFTYFTGDTSAIVDEHFSRALSQPSSYGPDTGVKSLLPKDGPPMSQRNFPPSFWNSNYQPPHPISGPTTMTPGNHHELSYATDPYHSGSLHPGIHQNDPWHYTLSSHAQAANPYSHRPMHELTYTGMPSVPTGNMFNQYGSLLLQPSMRSSRLTHGSAPCASLEKTTDTWGTPRYHEPLTHNLGHMESNYTATYGTMGTIPAVTVTK</sequence>
<reference evidence="7" key="1">
    <citation type="submission" date="2025-08" db="UniProtKB">
        <authorList>
            <consortium name="RefSeq"/>
        </authorList>
    </citation>
    <scope>IDENTIFICATION</scope>
    <source>
        <tissue evidence="7">Muscle</tissue>
    </source>
</reference>
<proteinExistence type="predicted"/>
<keyword evidence="6" id="KW-1185">Reference proteome</keyword>
<protein>
    <submittedName>
        <fullName evidence="7">Transcription cofactor vestigial-like protein 2</fullName>
    </submittedName>
</protein>
<dbReference type="PANTHER" id="PTHR15950:SF15">
    <property type="entry name" value="PROTEIN VESTIGIAL"/>
    <property type="match status" value="1"/>
</dbReference>
<dbReference type="InterPro" id="IPR011520">
    <property type="entry name" value="Vg_fam"/>
</dbReference>
<dbReference type="GeneID" id="106459891"/>
<keyword evidence="4" id="KW-0539">Nucleus</keyword>
<feature type="compositionally biased region" description="Polar residues" evidence="5">
    <location>
        <begin position="165"/>
        <end position="179"/>
    </location>
</feature>
<feature type="region of interest" description="Disordered" evidence="5">
    <location>
        <begin position="264"/>
        <end position="297"/>
    </location>
</feature>
<comment type="subcellular location">
    <subcellularLocation>
        <location evidence="1">Nucleus</location>
    </subcellularLocation>
</comment>
<evidence type="ECO:0000313" key="7">
    <source>
        <dbReference type="RefSeq" id="XP_022242174.1"/>
    </source>
</evidence>
<evidence type="ECO:0000256" key="1">
    <source>
        <dbReference type="ARBA" id="ARBA00004123"/>
    </source>
</evidence>
<keyword evidence="3" id="KW-0804">Transcription</keyword>
<evidence type="ECO:0000256" key="4">
    <source>
        <dbReference type="ARBA" id="ARBA00023242"/>
    </source>
</evidence>
<accession>A0ABM1SEW9</accession>
<evidence type="ECO:0000313" key="6">
    <source>
        <dbReference type="Proteomes" id="UP000694941"/>
    </source>
</evidence>
<dbReference type="Proteomes" id="UP000694941">
    <property type="component" value="Unplaced"/>
</dbReference>
<evidence type="ECO:0000256" key="2">
    <source>
        <dbReference type="ARBA" id="ARBA00023015"/>
    </source>
</evidence>
<keyword evidence="2" id="KW-0805">Transcription regulation</keyword>
<organism evidence="6 7">
    <name type="scientific">Limulus polyphemus</name>
    <name type="common">Atlantic horseshoe crab</name>
    <dbReference type="NCBI Taxonomy" id="6850"/>
    <lineage>
        <taxon>Eukaryota</taxon>
        <taxon>Metazoa</taxon>
        <taxon>Ecdysozoa</taxon>
        <taxon>Arthropoda</taxon>
        <taxon>Chelicerata</taxon>
        <taxon>Merostomata</taxon>
        <taxon>Xiphosura</taxon>
        <taxon>Limulidae</taxon>
        <taxon>Limulus</taxon>
    </lineage>
</organism>
<name>A0ABM1SEW9_LIMPO</name>
<gene>
    <name evidence="7" type="primary">LOC106459891</name>
</gene>
<dbReference type="PANTHER" id="PTHR15950">
    <property type="entry name" value="TRANSCRIPTION COFACTOR VESTIGIAL-LIKE PROTEIN"/>
    <property type="match status" value="1"/>
</dbReference>
<dbReference type="RefSeq" id="XP_022242174.1">
    <property type="nucleotide sequence ID" value="XM_022386466.1"/>
</dbReference>